<evidence type="ECO:0000256" key="6">
    <source>
        <dbReference type="ARBA" id="ARBA00023242"/>
    </source>
</evidence>
<evidence type="ECO:0000256" key="3">
    <source>
        <dbReference type="ARBA" id="ARBA00022737"/>
    </source>
</evidence>
<comment type="subcellular location">
    <subcellularLocation>
        <location evidence="1">Nucleus</location>
    </subcellularLocation>
</comment>
<feature type="domain" description="C2H2-type" evidence="9">
    <location>
        <begin position="543"/>
        <end position="570"/>
    </location>
</feature>
<evidence type="ECO:0000313" key="10">
    <source>
        <dbReference type="EMBL" id="CAH3164477.1"/>
    </source>
</evidence>
<feature type="domain" description="C2H2-type" evidence="9">
    <location>
        <begin position="1936"/>
        <end position="1963"/>
    </location>
</feature>
<feature type="compositionally biased region" description="Polar residues" evidence="8">
    <location>
        <begin position="233"/>
        <end position="245"/>
    </location>
</feature>
<comment type="caution">
    <text evidence="10">The sequence shown here is derived from an EMBL/GenBank/DDBJ whole genome shotgun (WGS) entry which is preliminary data.</text>
</comment>
<dbReference type="PROSITE" id="PS00028">
    <property type="entry name" value="ZINC_FINGER_C2H2_1"/>
    <property type="match status" value="13"/>
</dbReference>
<feature type="region of interest" description="Disordered" evidence="8">
    <location>
        <begin position="1673"/>
        <end position="1730"/>
    </location>
</feature>
<keyword evidence="4 7" id="KW-0863">Zinc-finger</keyword>
<evidence type="ECO:0000259" key="9">
    <source>
        <dbReference type="PROSITE" id="PS50157"/>
    </source>
</evidence>
<feature type="compositionally biased region" description="Basic residues" evidence="8">
    <location>
        <begin position="1433"/>
        <end position="1444"/>
    </location>
</feature>
<evidence type="ECO:0000256" key="8">
    <source>
        <dbReference type="SAM" id="MobiDB-lite"/>
    </source>
</evidence>
<feature type="domain" description="C2H2-type" evidence="9">
    <location>
        <begin position="571"/>
        <end position="598"/>
    </location>
</feature>
<dbReference type="PANTHER" id="PTHR24394:SF44">
    <property type="entry name" value="ZINC FINGER PROTEIN 271-LIKE"/>
    <property type="match status" value="1"/>
</dbReference>
<keyword evidence="11" id="KW-1185">Reference proteome</keyword>
<organism evidence="10 11">
    <name type="scientific">Porites lobata</name>
    <dbReference type="NCBI Taxonomy" id="104759"/>
    <lineage>
        <taxon>Eukaryota</taxon>
        <taxon>Metazoa</taxon>
        <taxon>Cnidaria</taxon>
        <taxon>Anthozoa</taxon>
        <taxon>Hexacorallia</taxon>
        <taxon>Scleractinia</taxon>
        <taxon>Fungiina</taxon>
        <taxon>Poritidae</taxon>
        <taxon>Porites</taxon>
    </lineage>
</organism>
<evidence type="ECO:0000256" key="1">
    <source>
        <dbReference type="ARBA" id="ARBA00004123"/>
    </source>
</evidence>
<feature type="domain" description="C2H2-type" evidence="9">
    <location>
        <begin position="713"/>
        <end position="740"/>
    </location>
</feature>
<evidence type="ECO:0000313" key="11">
    <source>
        <dbReference type="Proteomes" id="UP001159405"/>
    </source>
</evidence>
<keyword evidence="5" id="KW-0862">Zinc</keyword>
<keyword evidence="3" id="KW-0677">Repeat</keyword>
<gene>
    <name evidence="10" type="ORF">PLOB_00006324</name>
</gene>
<feature type="region of interest" description="Disordered" evidence="8">
    <location>
        <begin position="168"/>
        <end position="254"/>
    </location>
</feature>
<evidence type="ECO:0000256" key="5">
    <source>
        <dbReference type="ARBA" id="ARBA00022833"/>
    </source>
</evidence>
<feature type="domain" description="C2H2-type" evidence="9">
    <location>
        <begin position="627"/>
        <end position="654"/>
    </location>
</feature>
<proteinExistence type="predicted"/>
<feature type="domain" description="C2H2-type" evidence="9">
    <location>
        <begin position="1796"/>
        <end position="1823"/>
    </location>
</feature>
<feature type="domain" description="C2H2-type" evidence="9">
    <location>
        <begin position="1824"/>
        <end position="1851"/>
    </location>
</feature>
<feature type="region of interest" description="Disordered" evidence="8">
    <location>
        <begin position="443"/>
        <end position="479"/>
    </location>
</feature>
<feature type="compositionally biased region" description="Polar residues" evidence="8">
    <location>
        <begin position="1464"/>
        <end position="1473"/>
    </location>
</feature>
<feature type="region of interest" description="Disordered" evidence="8">
    <location>
        <begin position="1425"/>
        <end position="1485"/>
    </location>
</feature>
<feature type="domain" description="C2H2-type" evidence="9">
    <location>
        <begin position="683"/>
        <end position="706"/>
    </location>
</feature>
<feature type="domain" description="C2H2-type" evidence="9">
    <location>
        <begin position="1880"/>
        <end position="1907"/>
    </location>
</feature>
<evidence type="ECO:0000256" key="7">
    <source>
        <dbReference type="PROSITE-ProRule" id="PRU00042"/>
    </source>
</evidence>
<evidence type="ECO:0000256" key="4">
    <source>
        <dbReference type="ARBA" id="ARBA00022771"/>
    </source>
</evidence>
<dbReference type="PANTHER" id="PTHR24394">
    <property type="entry name" value="ZINC FINGER PROTEIN"/>
    <property type="match status" value="1"/>
</dbReference>
<name>A0ABN8QH40_9CNID</name>
<dbReference type="EMBL" id="CALNXK010000129">
    <property type="protein sequence ID" value="CAH3164477.1"/>
    <property type="molecule type" value="Genomic_DNA"/>
</dbReference>
<feature type="domain" description="C2H2-type" evidence="9">
    <location>
        <begin position="1908"/>
        <end position="1935"/>
    </location>
</feature>
<dbReference type="PROSITE" id="PS50157">
    <property type="entry name" value="ZINC_FINGER_C2H2_2"/>
    <property type="match status" value="13"/>
</dbReference>
<feature type="domain" description="C2H2-type" evidence="9">
    <location>
        <begin position="1852"/>
        <end position="1879"/>
    </location>
</feature>
<feature type="compositionally biased region" description="Basic and acidic residues" evidence="8">
    <location>
        <begin position="1674"/>
        <end position="1699"/>
    </location>
</feature>
<feature type="compositionally biased region" description="Polar residues" evidence="8">
    <location>
        <begin position="1712"/>
        <end position="1727"/>
    </location>
</feature>
<dbReference type="SMART" id="SM00355">
    <property type="entry name" value="ZnF_C2H2"/>
    <property type="match status" value="13"/>
</dbReference>
<feature type="domain" description="C2H2-type" evidence="9">
    <location>
        <begin position="599"/>
        <end position="626"/>
    </location>
</feature>
<sequence>MSPNHVYTKFSPPAKCRCPSCPSYLSTQEIEQINSSCNKKISEIRGIPKSSSLVHIPSAFHKTHVVNDGQNDVASEPESFYNPKELATGQRATLKIRNYYEERRVLVKQIYPTIPGSREDSQAGERPDLSYARKIDGFDENHHHRHLSSAVVFQDPVLENIPFRARERQQGFVAGSKKRKNRQPRPQRVREDDPTHLAGNGKGHVRFEDNQHEEPCENGILPQANPSSHHDPSITNKGSPETSSPYEDDSSTVPAHHGWIRSFKAKESFIKDTSSRSQIRRNSICSDSQPPCHPLPERKRTAKITAPMLDTQKVQSRDASSFGEISSEYSFSNQFSLDHEKSAFHQFETPHFKLGISCGNLTKRPGYLRPEWKLDSQHRYFPKRLQVSKAHYETLEKRRASLESVQKIIPSPVQVAFGPHQLNISREGVIMDPCNHQGMPSYAERRAVQATESSQKEEMPSPPSSLSSDQDGGTSDDVDELQKTQISEHPHPIEDTNTLIDDENLKRHIGEKHVTFPEGHSLFFKRPEEYDNFMTSNLKERRFVCRFCCKKFAHFSTLQNHVRTHTGDKPFQCKFCSRRFAQSGVLKAHLRTHTGDKPFVCMYCGKMFAQSTTLTNHLRTHTGQKPYVCHYCGKCFSQPSTLRKHELSHTKERPYSCKFCGKAFAQQSTLTNHMRSHTGQRPYKCHFCEKSFAQLSTLDRHLRLHSSVSLKPHQCQFCSKSFSYFSNLATHMQIHEQEQLKFSGSMKKDYHFFKEDFCFSTVRFLSATCYKIENTAYTYSYTPADLKTCTHNRLYNKANRAAMSRNNCLYTEVDERSSNRLIIRPAISLKRAKRESSFAQHCVTSIRSFLKDLTLRSHMKPLSHGLQEIPLINTPFNTQDNHVKVHVAWLLPENTGVYCYQELEMVLTNPSSMCTPATSFGWEMSLKWMQGNENVQHNSAAYYSESNSDIYNQSLVSQRKNLSIKDLTTYVAVNNQRQQNGNGFMTPSHVYTKCSPPAKCHRPNCPSYLCTQEMKQINSSCNKKRPEKGDIPKSSLLVNIPSPFQKTHVVQDEQNDVGSEKTQAKHSRLSYARKIDAFDEDHHRRHLSKAVVFQDPVLENVPFRARVCQQDFVAGSEKRKNRQLPTQLAGNEKKPAHYEDNQCCPDIKDLQEKCIPVSLHSHSFSEPCSTSYSQRMPGYTVTKNSKWFPESKPQCVHRQPHLDGRWSLKWLQGNKNAQNNSEEYCSGSISDIYEQSLVSQPRNFSNEKLTIHVAVNNQRRLNDSGSMSPSHGYTKFSPPAKCHCPGCPSYLCTQEIEQIYSSCNKKRSEKGDIPKSSSVVHTPSVFQKTNAAQDGQNNVASKQLSNSQSPTLKIRDYYKEQGTRVEQIFRKNLSSREETQAKHSHLSYGRKIDGFDESHHRRHLSSAIVFQDPILENVPFREGERQQGFVAGSKKRKNRQRGPQKVREEEGAHYQYIQPEKLSESQSRPQANPLSFHDPSITSELRDPKVRVTTSPCEDVSSGVHAHLGWMRKYDDSFTKDTPWRPQVCRNDIAPDTQPPCHPLSKGGKTTEEITTPIFVTQQVQSRAGSSFKEFSSEYSLANQLSLKHEKSAFPQSKTPDLKLRITPGNLNKRPGYLKAVWKLDPQHWYAPTSLEVSKIQFETLDKQRASLESVHKVGTFPMQVAFGPSQLNVDREGCKMDPRDDQDMPCNLERRGVPSKEGPLNEDMHSPPSSLSSDQGGVTSTTLDDKDGLQQTQISEQSHPTGDANTLNYGKNLKKHAEEKLVNFTESHSPFFNGREICGNFMSPSMKERRFVCRFCCKKFAHFSTLQNHVRTHTGDKPFQCKFCSRRFAQSGVLKAHLRTHTGEKPFVCMYCGKMFAQSTTLTNHLRTHTGQKPYICHCCGKCFSQPSTLRKHELSHTKERPYSCKFCGKAFAQQSTLTNHLRSHTGQRPYKCHFCEKSFAQLSTLYRHLRLHSSGGSGDSSLISASSAARVSATSLI</sequence>
<dbReference type="Gene3D" id="3.30.160.60">
    <property type="entry name" value="Classic Zinc Finger"/>
    <property type="match status" value="13"/>
</dbReference>
<keyword evidence="6" id="KW-0539">Nucleus</keyword>
<dbReference type="InterPro" id="IPR013087">
    <property type="entry name" value="Znf_C2H2_type"/>
</dbReference>
<reference evidence="10 11" key="1">
    <citation type="submission" date="2022-05" db="EMBL/GenBank/DDBJ databases">
        <authorList>
            <consortium name="Genoscope - CEA"/>
            <person name="William W."/>
        </authorList>
    </citation>
    <scope>NUCLEOTIDE SEQUENCE [LARGE SCALE GENOMIC DNA]</scope>
</reference>
<feature type="domain" description="C2H2-type" evidence="9">
    <location>
        <begin position="655"/>
        <end position="682"/>
    </location>
</feature>
<keyword evidence="2" id="KW-0479">Metal-binding</keyword>
<dbReference type="InterPro" id="IPR036236">
    <property type="entry name" value="Znf_C2H2_sf"/>
</dbReference>
<dbReference type="Proteomes" id="UP001159405">
    <property type="component" value="Unassembled WGS sequence"/>
</dbReference>
<evidence type="ECO:0000256" key="2">
    <source>
        <dbReference type="ARBA" id="ARBA00022723"/>
    </source>
</evidence>
<feature type="compositionally biased region" description="Basic and acidic residues" evidence="8">
    <location>
        <begin position="205"/>
        <end position="215"/>
    </location>
</feature>
<protein>
    <recommendedName>
        <fullName evidence="9">C2H2-type domain-containing protein</fullName>
    </recommendedName>
</protein>
<accession>A0ABN8QH40</accession>
<dbReference type="Pfam" id="PF00096">
    <property type="entry name" value="zf-C2H2"/>
    <property type="match status" value="10"/>
</dbReference>
<dbReference type="SUPFAM" id="SSF57667">
    <property type="entry name" value="beta-beta-alpha zinc fingers"/>
    <property type="match status" value="7"/>
</dbReference>
<feature type="compositionally biased region" description="Basic residues" evidence="8">
    <location>
        <begin position="176"/>
        <end position="187"/>
    </location>
</feature>